<dbReference type="SUPFAM" id="SSF52402">
    <property type="entry name" value="Adenine nucleotide alpha hydrolases-like"/>
    <property type="match status" value="2"/>
</dbReference>
<keyword evidence="4" id="KW-1185">Reference proteome</keyword>
<dbReference type="EMBL" id="JAMSHT010000001">
    <property type="protein sequence ID" value="MCM8558451.1"/>
    <property type="molecule type" value="Genomic_DNA"/>
</dbReference>
<dbReference type="Proteomes" id="UP001155128">
    <property type="component" value="Unassembled WGS sequence"/>
</dbReference>
<evidence type="ECO:0000313" key="3">
    <source>
        <dbReference type="EMBL" id="MCM8558451.1"/>
    </source>
</evidence>
<evidence type="ECO:0000256" key="1">
    <source>
        <dbReference type="ARBA" id="ARBA00008791"/>
    </source>
</evidence>
<comment type="caution">
    <text evidence="3">The sequence shown here is derived from an EMBL/GenBank/DDBJ whole genome shotgun (WGS) entry which is preliminary data.</text>
</comment>
<dbReference type="PANTHER" id="PTHR46268:SF15">
    <property type="entry name" value="UNIVERSAL STRESS PROTEIN HP_0031"/>
    <property type="match status" value="1"/>
</dbReference>
<evidence type="ECO:0000259" key="2">
    <source>
        <dbReference type="Pfam" id="PF00582"/>
    </source>
</evidence>
<dbReference type="AlphaFoldDB" id="A0A9X2EKE3"/>
<dbReference type="PANTHER" id="PTHR46268">
    <property type="entry name" value="STRESS RESPONSE PROTEIN NHAX"/>
    <property type="match status" value="1"/>
</dbReference>
<dbReference type="Pfam" id="PF00582">
    <property type="entry name" value="Usp"/>
    <property type="match status" value="1"/>
</dbReference>
<organism evidence="3 4">
    <name type="scientific">Sphingomicrobium sediminis</name>
    <dbReference type="NCBI Taxonomy" id="2950949"/>
    <lineage>
        <taxon>Bacteria</taxon>
        <taxon>Pseudomonadati</taxon>
        <taxon>Pseudomonadota</taxon>
        <taxon>Alphaproteobacteria</taxon>
        <taxon>Sphingomonadales</taxon>
        <taxon>Sphingomonadaceae</taxon>
        <taxon>Sphingomicrobium</taxon>
    </lineage>
</organism>
<accession>A0A9X2EKE3</accession>
<comment type="similarity">
    <text evidence="1">Belongs to the universal stress protein A family.</text>
</comment>
<reference evidence="3" key="1">
    <citation type="submission" date="2022-06" db="EMBL/GenBank/DDBJ databases">
        <title>Sphingomicrobium sedimins sp. nov., a marine bacterium isolated from tidal flat.</title>
        <authorList>
            <person name="Kim C.-H."/>
            <person name="Yoo Y."/>
            <person name="Kim J.-J."/>
        </authorList>
    </citation>
    <scope>NUCLEOTIDE SEQUENCE</scope>
    <source>
        <strain evidence="3">GRR-S6-50</strain>
    </source>
</reference>
<dbReference type="CDD" id="cd00293">
    <property type="entry name" value="USP-like"/>
    <property type="match status" value="2"/>
</dbReference>
<dbReference type="Gene3D" id="3.40.50.12370">
    <property type="match status" value="1"/>
</dbReference>
<gene>
    <name evidence="3" type="ORF">NDO55_11535</name>
</gene>
<proteinExistence type="inferred from homology"/>
<feature type="domain" description="UspA" evidence="2">
    <location>
        <begin position="156"/>
        <end position="274"/>
    </location>
</feature>
<dbReference type="InterPro" id="IPR006016">
    <property type="entry name" value="UspA"/>
</dbReference>
<protein>
    <submittedName>
        <fullName evidence="3">Universal stress protein</fullName>
    </submittedName>
</protein>
<evidence type="ECO:0000313" key="4">
    <source>
        <dbReference type="Proteomes" id="UP001155128"/>
    </source>
</evidence>
<dbReference type="RefSeq" id="WP_252115344.1">
    <property type="nucleotide sequence ID" value="NZ_JAMSHT010000001.1"/>
</dbReference>
<name>A0A9X2EKE3_9SPHN</name>
<sequence length="275" mass="29807">MKTILLHVQDDPRVDVRVENALALARSCDAHLDVLHVTPDDVAAVFESFGGVEASGDGLKAFEKRECELEERVKKELSNEDVSWEYFRETGSILNSIANHAALADLIVAGRAAHRDKDDDTAIALLGDLLTNSRTPVWLRGDEQERYNPNCIAVIGWDGSFEVANAVRGGISVLQQASEVHVVRVTDKGAEVAAGMYPVDSVLKYLSRNGVHAEYSRIAKVDGKTVNALLDFAEKKGAGLLTVGGYSHSRIGQRLFGGVTRSLLTSCPIALMIAH</sequence>